<accession>A0ABN3WDX7</accession>
<dbReference type="EMBL" id="BAAAXZ010000017">
    <property type="protein sequence ID" value="GAA2911376.1"/>
    <property type="molecule type" value="Genomic_DNA"/>
</dbReference>
<dbReference type="Proteomes" id="UP001501102">
    <property type="component" value="Unassembled WGS sequence"/>
</dbReference>
<name>A0ABN3WDX7_STRTU</name>
<gene>
    <name evidence="1" type="ORF">GCM10020221_03930</name>
</gene>
<comment type="caution">
    <text evidence="1">The sequence shown here is derived from an EMBL/GenBank/DDBJ whole genome shotgun (WGS) entry which is preliminary data.</text>
</comment>
<evidence type="ECO:0000313" key="2">
    <source>
        <dbReference type="Proteomes" id="UP001501102"/>
    </source>
</evidence>
<protein>
    <submittedName>
        <fullName evidence="1">Uncharacterized protein</fullName>
    </submittedName>
</protein>
<evidence type="ECO:0000313" key="1">
    <source>
        <dbReference type="EMBL" id="GAA2911376.1"/>
    </source>
</evidence>
<proteinExistence type="predicted"/>
<reference evidence="1 2" key="1">
    <citation type="journal article" date="2019" name="Int. J. Syst. Evol. Microbiol.">
        <title>The Global Catalogue of Microorganisms (GCM) 10K type strain sequencing project: providing services to taxonomists for standard genome sequencing and annotation.</title>
        <authorList>
            <consortium name="The Broad Institute Genomics Platform"/>
            <consortium name="The Broad Institute Genome Sequencing Center for Infectious Disease"/>
            <person name="Wu L."/>
            <person name="Ma J."/>
        </authorList>
    </citation>
    <scope>NUCLEOTIDE SEQUENCE [LARGE SCALE GENOMIC DNA]</scope>
    <source>
        <strain evidence="1 2">JCM 4087</strain>
    </source>
</reference>
<organism evidence="1 2">
    <name type="scientific">Streptomyces thioluteus</name>
    <dbReference type="NCBI Taxonomy" id="66431"/>
    <lineage>
        <taxon>Bacteria</taxon>
        <taxon>Bacillati</taxon>
        <taxon>Actinomycetota</taxon>
        <taxon>Actinomycetes</taxon>
        <taxon>Kitasatosporales</taxon>
        <taxon>Streptomycetaceae</taxon>
        <taxon>Streptomyces</taxon>
    </lineage>
</organism>
<sequence length="107" mass="10510">MRQWARPPRGVGLRSGIAVGVEDEDAGDDAVGRGDGAAELPAAGDLEAAGDALGAARGGIAPAVIMSSSGNSSRAASSARYAAKTPLSIPTMAHQAAEDVTGGRGPR</sequence>
<keyword evidence="2" id="KW-1185">Reference proteome</keyword>